<dbReference type="Proteomes" id="UP000023152">
    <property type="component" value="Unassembled WGS sequence"/>
</dbReference>
<proteinExistence type="predicted"/>
<comment type="caution">
    <text evidence="1">The sequence shown here is derived from an EMBL/GenBank/DDBJ whole genome shotgun (WGS) entry which is preliminary data.</text>
</comment>
<dbReference type="AlphaFoldDB" id="X6LA58"/>
<protein>
    <submittedName>
        <fullName evidence="1">Uncharacterized protein</fullName>
    </submittedName>
</protein>
<name>X6LA58_RETFI</name>
<reference evidence="1 2" key="1">
    <citation type="journal article" date="2013" name="Curr. Biol.">
        <title>The Genome of the Foraminiferan Reticulomyxa filosa.</title>
        <authorList>
            <person name="Glockner G."/>
            <person name="Hulsmann N."/>
            <person name="Schleicher M."/>
            <person name="Noegel A.A."/>
            <person name="Eichinger L."/>
            <person name="Gallinger C."/>
            <person name="Pawlowski J."/>
            <person name="Sierra R."/>
            <person name="Euteneuer U."/>
            <person name="Pillet L."/>
            <person name="Moustafa A."/>
            <person name="Platzer M."/>
            <person name="Groth M."/>
            <person name="Szafranski K."/>
            <person name="Schliwa M."/>
        </authorList>
    </citation>
    <scope>NUCLEOTIDE SEQUENCE [LARGE SCALE GENOMIC DNA]</scope>
</reference>
<keyword evidence="2" id="KW-1185">Reference proteome</keyword>
<sequence>MEEKILSEKLESFRQQHEILVSVGGTTGIKSIPDGVKFNNINTGNSTGNSTNGKIFLKYHYNMNILKILCNALVNYMWKMIMWKCAQYPQVKYLESALVVQIFNKESTLLKNKITRIHQNN</sequence>
<organism evidence="1 2">
    <name type="scientific">Reticulomyxa filosa</name>
    <dbReference type="NCBI Taxonomy" id="46433"/>
    <lineage>
        <taxon>Eukaryota</taxon>
        <taxon>Sar</taxon>
        <taxon>Rhizaria</taxon>
        <taxon>Retaria</taxon>
        <taxon>Foraminifera</taxon>
        <taxon>Monothalamids</taxon>
        <taxon>Reticulomyxidae</taxon>
        <taxon>Reticulomyxa</taxon>
    </lineage>
</organism>
<evidence type="ECO:0000313" key="2">
    <source>
        <dbReference type="Proteomes" id="UP000023152"/>
    </source>
</evidence>
<feature type="non-terminal residue" evidence="1">
    <location>
        <position position="121"/>
    </location>
</feature>
<accession>X6LA58</accession>
<dbReference type="EMBL" id="ASPP01049113">
    <property type="protein sequence ID" value="ETN97629.1"/>
    <property type="molecule type" value="Genomic_DNA"/>
</dbReference>
<gene>
    <name evidence="1" type="ORF">RFI_39900</name>
</gene>
<evidence type="ECO:0000313" key="1">
    <source>
        <dbReference type="EMBL" id="ETN97629.1"/>
    </source>
</evidence>